<sequence length="362" mass="42316">MVYEDKFWEEEYWSVFGSRVWRIFKICNELIPIIGKDESIEYINTITQLSKYIVEKLSEKVEIEEPEDIGLKDIQLVIEFMKSIADIAIGKNTTVTLAWITRNITYEYIRANFTTIREKPDRFDYLASILDLTKLYDPPDLLKTSEVDLTMYHATGYLDNVEIESSIESVKGGRFRYVVKIRDKVNYEKDSLGSLIIRLGLMAWEILRRKPGIFSIFETIDPRNMYLEIARSRVPVKAHEIVETKSIQILGDGKVYSFKDEKIETDGSITITLASDQYSTSVPMPVACRTSVYELKGPLVYAYNFCQETDLLFKNTRYLIENEFRNRFNVVEFLRGIQPYIFLGLWDQIFIENSKFIVISRI</sequence>
<protein>
    <submittedName>
        <fullName evidence="1">Uncharacterized protein</fullName>
    </submittedName>
</protein>
<proteinExistence type="predicted"/>
<comment type="caution">
    <text evidence="1">The sequence shown here is derived from an EMBL/GenBank/DDBJ whole genome shotgun (WGS) entry which is preliminary data.</text>
</comment>
<accession>A0A7C4DAC5</accession>
<dbReference type="EMBL" id="DTBJ01000037">
    <property type="protein sequence ID" value="HGM58898.1"/>
    <property type="molecule type" value="Genomic_DNA"/>
</dbReference>
<gene>
    <name evidence="1" type="ORF">ENU14_04865</name>
</gene>
<reference evidence="1" key="1">
    <citation type="journal article" date="2020" name="mSystems">
        <title>Genome- and Community-Level Interaction Insights into Carbon Utilization and Element Cycling Functions of Hydrothermarchaeota in Hydrothermal Sediment.</title>
        <authorList>
            <person name="Zhou Z."/>
            <person name="Liu Y."/>
            <person name="Xu W."/>
            <person name="Pan J."/>
            <person name="Luo Z.H."/>
            <person name="Li M."/>
        </authorList>
    </citation>
    <scope>NUCLEOTIDE SEQUENCE [LARGE SCALE GENOMIC DNA]</scope>
    <source>
        <strain evidence="1">SpSt-642</strain>
    </source>
</reference>
<dbReference type="AlphaFoldDB" id="A0A7C4DAC5"/>
<name>A0A7C4DAC5_STAMA</name>
<evidence type="ECO:0000313" key="1">
    <source>
        <dbReference type="EMBL" id="HGM58898.1"/>
    </source>
</evidence>
<organism evidence="1">
    <name type="scientific">Staphylothermus marinus</name>
    <dbReference type="NCBI Taxonomy" id="2280"/>
    <lineage>
        <taxon>Archaea</taxon>
        <taxon>Thermoproteota</taxon>
        <taxon>Thermoprotei</taxon>
        <taxon>Desulfurococcales</taxon>
        <taxon>Desulfurococcaceae</taxon>
        <taxon>Staphylothermus</taxon>
    </lineage>
</organism>